<sequence>MKAPGLRMFANLLRWQLESGRPQPAGGTVALGQFIDTLGRVERLVAGFVADKGGQQQEFDGADFRKWALAWRYFRTDFWAPHGEKLRQQLQPATYQQQLSELVQSHEEIWPRFVR</sequence>
<evidence type="ECO:0000313" key="2">
    <source>
        <dbReference type="Proteomes" id="UP000800040"/>
    </source>
</evidence>
<protein>
    <submittedName>
        <fullName evidence="1">Uncharacterized protein</fullName>
    </submittedName>
</protein>
<proteinExistence type="predicted"/>
<dbReference type="OrthoDB" id="3695528at2759"/>
<keyword evidence="2" id="KW-1185">Reference proteome</keyword>
<reference evidence="1" key="1">
    <citation type="submission" date="2020-01" db="EMBL/GenBank/DDBJ databases">
        <authorList>
            <consortium name="DOE Joint Genome Institute"/>
            <person name="Haridas S."/>
            <person name="Albert R."/>
            <person name="Binder M."/>
            <person name="Bloem J."/>
            <person name="Labutti K."/>
            <person name="Salamov A."/>
            <person name="Andreopoulos B."/>
            <person name="Baker S.E."/>
            <person name="Barry K."/>
            <person name="Bills G."/>
            <person name="Bluhm B.H."/>
            <person name="Cannon C."/>
            <person name="Castanera R."/>
            <person name="Culley D.E."/>
            <person name="Daum C."/>
            <person name="Ezra D."/>
            <person name="Gonzalez J.B."/>
            <person name="Henrissat B."/>
            <person name="Kuo A."/>
            <person name="Liang C."/>
            <person name="Lipzen A."/>
            <person name="Lutzoni F."/>
            <person name="Magnuson J."/>
            <person name="Mondo S."/>
            <person name="Nolan M."/>
            <person name="Ohm R."/>
            <person name="Pangilinan J."/>
            <person name="Park H.-J."/>
            <person name="Ramirez L."/>
            <person name="Alfaro M."/>
            <person name="Sun H."/>
            <person name="Tritt A."/>
            <person name="Yoshinaga Y."/>
            <person name="Zwiers L.-H."/>
            <person name="Turgeon B.G."/>
            <person name="Goodwin S.B."/>
            <person name="Spatafora J.W."/>
            <person name="Crous P.W."/>
            <person name="Grigoriev I.V."/>
        </authorList>
    </citation>
    <scope>NUCLEOTIDE SEQUENCE</scope>
    <source>
        <strain evidence="1">P77</strain>
    </source>
</reference>
<name>A0A6A5KQQ9_9PLEO</name>
<dbReference type="EMBL" id="ML975252">
    <property type="protein sequence ID" value="KAF1838427.1"/>
    <property type="molecule type" value="Genomic_DNA"/>
</dbReference>
<evidence type="ECO:0000313" key="1">
    <source>
        <dbReference type="EMBL" id="KAF1838427.1"/>
    </source>
</evidence>
<organism evidence="1 2">
    <name type="scientific">Decorospora gaudefroyi</name>
    <dbReference type="NCBI Taxonomy" id="184978"/>
    <lineage>
        <taxon>Eukaryota</taxon>
        <taxon>Fungi</taxon>
        <taxon>Dikarya</taxon>
        <taxon>Ascomycota</taxon>
        <taxon>Pezizomycotina</taxon>
        <taxon>Dothideomycetes</taxon>
        <taxon>Pleosporomycetidae</taxon>
        <taxon>Pleosporales</taxon>
        <taxon>Pleosporineae</taxon>
        <taxon>Pleosporaceae</taxon>
        <taxon>Decorospora</taxon>
    </lineage>
</organism>
<dbReference type="Proteomes" id="UP000800040">
    <property type="component" value="Unassembled WGS sequence"/>
</dbReference>
<gene>
    <name evidence="1" type="ORF">BDW02DRAFT_565028</name>
</gene>
<dbReference type="AlphaFoldDB" id="A0A6A5KQQ9"/>
<accession>A0A6A5KQQ9</accession>